<reference evidence="5 7" key="1">
    <citation type="submission" date="2017-05" db="EMBL/GenBank/DDBJ databases">
        <title>The Genome Sequence of Enterococcus mundtii 6B1_DIV0119.</title>
        <authorList>
            <consortium name="The Broad Institute Genomics Platform"/>
            <consortium name="The Broad Institute Genomic Center for Infectious Diseases"/>
            <person name="Earl A."/>
            <person name="Manson A."/>
            <person name="Schwartman J."/>
            <person name="Gilmore M."/>
            <person name="Abouelleil A."/>
            <person name="Cao P."/>
            <person name="Chapman S."/>
            <person name="Cusick C."/>
            <person name="Shea T."/>
            <person name="Young S."/>
            <person name="Neafsey D."/>
            <person name="Nusbaum C."/>
            <person name="Birren B."/>
        </authorList>
    </citation>
    <scope>NUCLEOTIDE SEQUENCE [LARGE SCALE GENOMIC DNA]</scope>
    <source>
        <strain evidence="5 7">6B1_DIV0119</strain>
    </source>
</reference>
<dbReference type="Pfam" id="PF06013">
    <property type="entry name" value="WXG100"/>
    <property type="match status" value="1"/>
</dbReference>
<name>A0A1A6G6C4_ENTMU</name>
<evidence type="ECO:0000313" key="3">
    <source>
        <dbReference type="EMBL" id="GEL80612.1"/>
    </source>
</evidence>
<dbReference type="GeneID" id="61000696"/>
<feature type="coiled-coil region" evidence="2">
    <location>
        <begin position="19"/>
        <end position="86"/>
    </location>
</feature>
<reference evidence="3 9" key="3">
    <citation type="submission" date="2019-07" db="EMBL/GenBank/DDBJ databases">
        <title>Whole genome shotgun sequence of Enterococcus mundtii NBRC 100490.</title>
        <authorList>
            <person name="Hosoyama A."/>
            <person name="Uohara A."/>
            <person name="Ohji S."/>
            <person name="Ichikawa N."/>
        </authorList>
    </citation>
    <scope>NUCLEOTIDE SEQUENCE [LARGE SCALE GENOMIC DNA]</scope>
    <source>
        <strain evidence="3 9">NBRC 100490</strain>
    </source>
</reference>
<organism evidence="5 7">
    <name type="scientific">Enterococcus mundtii</name>
    <dbReference type="NCBI Taxonomy" id="53346"/>
    <lineage>
        <taxon>Bacteria</taxon>
        <taxon>Bacillati</taxon>
        <taxon>Bacillota</taxon>
        <taxon>Bacilli</taxon>
        <taxon>Lactobacillales</taxon>
        <taxon>Enterococcaceae</taxon>
        <taxon>Enterococcus</taxon>
    </lineage>
</organism>
<dbReference type="EMBL" id="JABCAG010000036">
    <property type="protein sequence ID" value="NMP59092.1"/>
    <property type="molecule type" value="Genomic_DNA"/>
</dbReference>
<evidence type="ECO:0000313" key="5">
    <source>
        <dbReference type="EMBL" id="OTP24969.1"/>
    </source>
</evidence>
<evidence type="ECO:0000313" key="8">
    <source>
        <dbReference type="Proteomes" id="UP000237934"/>
    </source>
</evidence>
<reference evidence="6 8" key="2">
    <citation type="journal article" date="2018" name="Pathog. Dis.">
        <title>Whole-genome sequencing based characterization of antimicrobial resistance in Enterococcus.</title>
        <authorList>
            <person name="Tyson G."/>
        </authorList>
    </citation>
    <scope>NUCLEOTIDE SEQUENCE [LARGE SCALE GENOMIC DNA]</scope>
    <source>
        <strain evidence="6 8">CVM N55263</strain>
    </source>
</reference>
<protein>
    <recommendedName>
        <fullName evidence="1">ESAT-6-like protein</fullName>
    </recommendedName>
</protein>
<evidence type="ECO:0000313" key="9">
    <source>
        <dbReference type="Proteomes" id="UP000321175"/>
    </source>
</evidence>
<keyword evidence="2" id="KW-0175">Coiled coil</keyword>
<dbReference type="EMBL" id="PUAP01000034">
    <property type="protein sequence ID" value="PQF22192.1"/>
    <property type="molecule type" value="Genomic_DNA"/>
</dbReference>
<dbReference type="EMBL" id="NGMS01000003">
    <property type="protein sequence ID" value="OTP24969.1"/>
    <property type="molecule type" value="Genomic_DNA"/>
</dbReference>
<dbReference type="Proteomes" id="UP000195024">
    <property type="component" value="Unassembled WGS sequence"/>
</dbReference>
<dbReference type="InterPro" id="IPR010310">
    <property type="entry name" value="T7SS_ESAT-6-like"/>
</dbReference>
<dbReference type="SUPFAM" id="SSF140453">
    <property type="entry name" value="EsxAB dimer-like"/>
    <property type="match status" value="1"/>
</dbReference>
<keyword evidence="9" id="KW-1185">Reference proteome</keyword>
<dbReference type="AlphaFoldDB" id="A0A1A6G6C4"/>
<evidence type="ECO:0000313" key="7">
    <source>
        <dbReference type="Proteomes" id="UP000195024"/>
    </source>
</evidence>
<accession>A0A1A6G6C4</accession>
<proteinExistence type="inferred from homology"/>
<evidence type="ECO:0000313" key="10">
    <source>
        <dbReference type="Proteomes" id="UP000557857"/>
    </source>
</evidence>
<evidence type="ECO:0000313" key="6">
    <source>
        <dbReference type="EMBL" id="PQF22192.1"/>
    </source>
</evidence>
<comment type="similarity">
    <text evidence="1">Belongs to the WXG100 family.</text>
</comment>
<evidence type="ECO:0000256" key="1">
    <source>
        <dbReference type="RuleBase" id="RU362001"/>
    </source>
</evidence>
<evidence type="ECO:0000256" key="2">
    <source>
        <dbReference type="SAM" id="Coils"/>
    </source>
</evidence>
<evidence type="ECO:0000313" key="4">
    <source>
        <dbReference type="EMBL" id="NMP59092.1"/>
    </source>
</evidence>
<dbReference type="InterPro" id="IPR036689">
    <property type="entry name" value="ESAT-6-like_sf"/>
</dbReference>
<dbReference type="Proteomes" id="UP000557857">
    <property type="component" value="Unassembled WGS sequence"/>
</dbReference>
<reference evidence="4 10" key="4">
    <citation type="submission" date="2020-04" db="EMBL/GenBank/DDBJ databases">
        <authorList>
            <person name="Abaymova A."/>
            <person name="Teymurazov M."/>
            <person name="Tazyna O."/>
            <person name="Chatushin Y."/>
            <person name="Svetoch E."/>
            <person name="Pereligyn V."/>
            <person name="Pohylenko V."/>
            <person name="Platonov M."/>
            <person name="Kartsev N."/>
            <person name="Skryabin Y."/>
            <person name="Sizova A."/>
            <person name="Solomentsev V."/>
            <person name="Kislichkina A."/>
            <person name="Bogun A."/>
        </authorList>
    </citation>
    <scope>NUCLEOTIDE SEQUENCE [LARGE SCALE GENOMIC DNA]</scope>
    <source>
        <strain evidence="4">SCPM-O-B-8398</strain>
        <strain evidence="10">SCPM-O-B-8398 (E28)</strain>
    </source>
</reference>
<sequence length="97" mass="11014">MAGVIAVTPEQLKSQAQVYSQAASQIQEAIRKVNSMNQQISQQWKGQAFQAYLEQYNQLEGNVRQMEELLESINQQLNKYADTVAERDRQDAGSFGF</sequence>
<dbReference type="Proteomes" id="UP000237934">
    <property type="component" value="Unassembled WGS sequence"/>
</dbReference>
<dbReference type="EMBL" id="BJWA01000011">
    <property type="protein sequence ID" value="GEL80612.1"/>
    <property type="molecule type" value="Genomic_DNA"/>
</dbReference>
<gene>
    <name evidence="5" type="ORF">A5802_002879</name>
    <name evidence="6" type="ORF">CUS89_11705</name>
    <name evidence="3" type="ORF">EMU01_17560</name>
    <name evidence="4" type="ORF">HI921_11585</name>
</gene>
<dbReference type="Gene3D" id="1.10.287.1060">
    <property type="entry name" value="ESAT-6-like"/>
    <property type="match status" value="1"/>
</dbReference>
<dbReference type="NCBIfam" id="TIGR03930">
    <property type="entry name" value="WXG100_ESAT6"/>
    <property type="match status" value="1"/>
</dbReference>
<dbReference type="RefSeq" id="WP_019722716.1">
    <property type="nucleotide sequence ID" value="NZ_BJWA01000011.1"/>
</dbReference>
<dbReference type="Proteomes" id="UP000321175">
    <property type="component" value="Unassembled WGS sequence"/>
</dbReference>
<comment type="caution">
    <text evidence="5">The sequence shown here is derived from an EMBL/GenBank/DDBJ whole genome shotgun (WGS) entry which is preliminary data.</text>
</comment>